<name>A0A1X7KZ41_9BACT</name>
<evidence type="ECO:0000313" key="2">
    <source>
        <dbReference type="EMBL" id="SMG46453.1"/>
    </source>
</evidence>
<dbReference type="SUPFAM" id="SSF51735">
    <property type="entry name" value="NAD(P)-binding Rossmann-fold domains"/>
    <property type="match status" value="1"/>
</dbReference>
<dbReference type="RefSeq" id="WP_085518411.1">
    <property type="nucleotide sequence ID" value="NZ_FXAW01000007.1"/>
</dbReference>
<dbReference type="InterPro" id="IPR036291">
    <property type="entry name" value="NAD(P)-bd_dom_sf"/>
</dbReference>
<dbReference type="STRING" id="1028.SAMN05661096_03277"/>
<dbReference type="EMBL" id="FXAW01000007">
    <property type="protein sequence ID" value="SMG46453.1"/>
    <property type="molecule type" value="Genomic_DNA"/>
</dbReference>
<sequence length="320" mass="35819">MSKKKIIITGGAGFIGSNLVQKYLSDDRVETVRVIDNLSNGYYSNIEEFESHPKFQFFNEDICDYEKMLELTQGFDLISHQAALGSVPRSIENPMQSTRVNIDGTVNILNAAVQNKIDRVVLACSSSTYGDSPNLPKREDVIGNPLSPYAVTKYAVELYAEVFQKTYGLDFVGLRYFNIFGPRQNPDNPYAAVIPIFCKAFIHGQEPTINGDGETSRDFTFVENAVHANDLALFTENKDALNQIYNVACGDQMSLNDMIGLLKDISGKDIKPTYGPERPGDVKHSKADISKIENLLGYKPQVRFTEGLGKVYEWYKSMNF</sequence>
<feature type="domain" description="NAD(P)-binding" evidence="1">
    <location>
        <begin position="7"/>
        <end position="309"/>
    </location>
</feature>
<dbReference type="CDD" id="cd05256">
    <property type="entry name" value="UDP_AE_SDR_e"/>
    <property type="match status" value="1"/>
</dbReference>
<dbReference type="PROSITE" id="PS00061">
    <property type="entry name" value="ADH_SHORT"/>
    <property type="match status" value="1"/>
</dbReference>
<dbReference type="Proteomes" id="UP000193804">
    <property type="component" value="Unassembled WGS sequence"/>
</dbReference>
<dbReference type="PRINTS" id="PR01713">
    <property type="entry name" value="NUCEPIMERASE"/>
</dbReference>
<evidence type="ECO:0000259" key="1">
    <source>
        <dbReference type="Pfam" id="PF16363"/>
    </source>
</evidence>
<organism evidence="2 3">
    <name type="scientific">Marivirga sericea</name>
    <dbReference type="NCBI Taxonomy" id="1028"/>
    <lineage>
        <taxon>Bacteria</taxon>
        <taxon>Pseudomonadati</taxon>
        <taxon>Bacteroidota</taxon>
        <taxon>Cytophagia</taxon>
        <taxon>Cytophagales</taxon>
        <taxon>Marivirgaceae</taxon>
        <taxon>Marivirga</taxon>
    </lineage>
</organism>
<dbReference type="Pfam" id="PF16363">
    <property type="entry name" value="GDP_Man_Dehyd"/>
    <property type="match status" value="1"/>
</dbReference>
<reference evidence="3" key="1">
    <citation type="submission" date="2017-04" db="EMBL/GenBank/DDBJ databases">
        <authorList>
            <person name="Varghese N."/>
            <person name="Submissions S."/>
        </authorList>
    </citation>
    <scope>NUCLEOTIDE SEQUENCE [LARGE SCALE GENOMIC DNA]</scope>
    <source>
        <strain evidence="3">DSM 4125</strain>
    </source>
</reference>
<dbReference type="InterPro" id="IPR016040">
    <property type="entry name" value="NAD(P)-bd_dom"/>
</dbReference>
<protein>
    <submittedName>
        <fullName evidence="2">UDP-N-acetylglucosamine 4-epimerase</fullName>
    </submittedName>
</protein>
<accession>A0A1X7KZ41</accession>
<dbReference type="OrthoDB" id="9811743at2"/>
<dbReference type="Gene3D" id="3.90.25.10">
    <property type="entry name" value="UDP-galactose 4-epimerase, domain 1"/>
    <property type="match status" value="1"/>
</dbReference>
<keyword evidence="3" id="KW-1185">Reference proteome</keyword>
<dbReference type="AlphaFoldDB" id="A0A1X7KZ41"/>
<dbReference type="Gene3D" id="3.40.50.720">
    <property type="entry name" value="NAD(P)-binding Rossmann-like Domain"/>
    <property type="match status" value="1"/>
</dbReference>
<proteinExistence type="predicted"/>
<dbReference type="InterPro" id="IPR020904">
    <property type="entry name" value="Sc_DH/Rdtase_CS"/>
</dbReference>
<evidence type="ECO:0000313" key="3">
    <source>
        <dbReference type="Proteomes" id="UP000193804"/>
    </source>
</evidence>
<gene>
    <name evidence="2" type="ORF">SAMN05661096_03277</name>
</gene>
<dbReference type="PANTHER" id="PTHR43000">
    <property type="entry name" value="DTDP-D-GLUCOSE 4,6-DEHYDRATASE-RELATED"/>
    <property type="match status" value="1"/>
</dbReference>